<feature type="chain" id="PRO_5010997176" evidence="4">
    <location>
        <begin position="24"/>
        <end position="315"/>
    </location>
</feature>
<dbReference type="RefSeq" id="WP_085853037.1">
    <property type="nucleotide sequence ID" value="NZ_FOPF01000002.1"/>
</dbReference>
<gene>
    <name evidence="6" type="primary">rbsB_2</name>
    <name evidence="6" type="ORF">PAM7066_01015</name>
</gene>
<comment type="subcellular location">
    <subcellularLocation>
        <location evidence="1">Cell envelope</location>
    </subcellularLocation>
</comment>
<dbReference type="SUPFAM" id="SSF53822">
    <property type="entry name" value="Periplasmic binding protein-like I"/>
    <property type="match status" value="1"/>
</dbReference>
<accession>A0A1Y5RW32</accession>
<dbReference type="GO" id="GO:0030246">
    <property type="term" value="F:carbohydrate binding"/>
    <property type="evidence" value="ECO:0007669"/>
    <property type="project" value="UniProtKB-ARBA"/>
</dbReference>
<dbReference type="InterPro" id="IPR028082">
    <property type="entry name" value="Peripla_BP_I"/>
</dbReference>
<protein>
    <submittedName>
        <fullName evidence="6">D-ribose-binding periplasmic protein</fullName>
    </submittedName>
</protein>
<evidence type="ECO:0000259" key="5">
    <source>
        <dbReference type="Pfam" id="PF13407"/>
    </source>
</evidence>
<organism evidence="6 7">
    <name type="scientific">Palleronia marisminoris</name>
    <dbReference type="NCBI Taxonomy" id="315423"/>
    <lineage>
        <taxon>Bacteria</taxon>
        <taxon>Pseudomonadati</taxon>
        <taxon>Pseudomonadota</taxon>
        <taxon>Alphaproteobacteria</taxon>
        <taxon>Rhodobacterales</taxon>
        <taxon>Roseobacteraceae</taxon>
        <taxon>Palleronia</taxon>
    </lineage>
</organism>
<evidence type="ECO:0000256" key="2">
    <source>
        <dbReference type="ARBA" id="ARBA00007639"/>
    </source>
</evidence>
<keyword evidence="3 4" id="KW-0732">Signal</keyword>
<proteinExistence type="inferred from homology"/>
<evidence type="ECO:0000256" key="1">
    <source>
        <dbReference type="ARBA" id="ARBA00004196"/>
    </source>
</evidence>
<dbReference type="OrthoDB" id="3600104at2"/>
<dbReference type="Gene3D" id="3.40.50.2300">
    <property type="match status" value="2"/>
</dbReference>
<dbReference type="AlphaFoldDB" id="A0A1Y5RW32"/>
<dbReference type="Proteomes" id="UP000193870">
    <property type="component" value="Unassembled WGS sequence"/>
</dbReference>
<reference evidence="6 7" key="1">
    <citation type="submission" date="2017-03" db="EMBL/GenBank/DDBJ databases">
        <authorList>
            <person name="Afonso C.L."/>
            <person name="Miller P.J."/>
            <person name="Scott M.A."/>
            <person name="Spackman E."/>
            <person name="Goraichik I."/>
            <person name="Dimitrov K.M."/>
            <person name="Suarez D.L."/>
            <person name="Swayne D.E."/>
        </authorList>
    </citation>
    <scope>NUCLEOTIDE SEQUENCE [LARGE SCALE GENOMIC DNA]</scope>
    <source>
        <strain evidence="6 7">CECT 7066</strain>
    </source>
</reference>
<sequence>MRILDKLALGTAMAVGLAATASAQEDKTLESVGISVGLLGNPFFVATIDGITDAAKEINPDVEITSVSADYDLNKQVSQIDSFVASGVDIIMLNAVDDSAIAPAVERAKEAGVTVAAFDVSAPGAEVTVMTDNVAAGTIACEYIVEQLGGEGNVAIIKGPSSSSLNDRFKGCSDVFAAADGITVVSDDQNGMASRDGGLEVMQGLLTRFDDLDAVFGANDPMALGAQLAARQLDRTDIIITGVDGAPDTEEALQTEGSLIKASASQDPYGMAAEAMRLAHDVFQGNPPEDDTVLIQPELITAENVDEYQGWTAER</sequence>
<name>A0A1Y5RW32_9RHOB</name>
<evidence type="ECO:0000313" key="6">
    <source>
        <dbReference type="EMBL" id="SLN26416.1"/>
    </source>
</evidence>
<evidence type="ECO:0000256" key="3">
    <source>
        <dbReference type="ARBA" id="ARBA00022729"/>
    </source>
</evidence>
<dbReference type="Pfam" id="PF13407">
    <property type="entry name" value="Peripla_BP_4"/>
    <property type="match status" value="1"/>
</dbReference>
<dbReference type="STRING" id="315423.SAMN04488020_102266"/>
<dbReference type="InterPro" id="IPR025997">
    <property type="entry name" value="SBP_2_dom"/>
</dbReference>
<dbReference type="GO" id="GO:0030313">
    <property type="term" value="C:cell envelope"/>
    <property type="evidence" value="ECO:0007669"/>
    <property type="project" value="UniProtKB-SubCell"/>
</dbReference>
<dbReference type="PANTHER" id="PTHR46847:SF2">
    <property type="entry name" value="ABC TRANSPORTER SUGAR-BINDING PROTEIN"/>
    <property type="match status" value="1"/>
</dbReference>
<dbReference type="PANTHER" id="PTHR46847">
    <property type="entry name" value="D-ALLOSE-BINDING PERIPLASMIC PROTEIN-RELATED"/>
    <property type="match status" value="1"/>
</dbReference>
<comment type="similarity">
    <text evidence="2">Belongs to the bacterial solute-binding protein 2 family.</text>
</comment>
<keyword evidence="7" id="KW-1185">Reference proteome</keyword>
<evidence type="ECO:0000313" key="7">
    <source>
        <dbReference type="Proteomes" id="UP000193870"/>
    </source>
</evidence>
<feature type="signal peptide" evidence="4">
    <location>
        <begin position="1"/>
        <end position="23"/>
    </location>
</feature>
<dbReference type="EMBL" id="FWFV01000002">
    <property type="protein sequence ID" value="SLN26416.1"/>
    <property type="molecule type" value="Genomic_DNA"/>
</dbReference>
<evidence type="ECO:0000256" key="4">
    <source>
        <dbReference type="SAM" id="SignalP"/>
    </source>
</evidence>
<feature type="domain" description="Periplasmic binding protein" evidence="5">
    <location>
        <begin position="32"/>
        <end position="286"/>
    </location>
</feature>
<dbReference type="CDD" id="cd06321">
    <property type="entry name" value="PBP1_ABC_sugar_binding-like"/>
    <property type="match status" value="1"/>
</dbReference>